<protein>
    <submittedName>
        <fullName evidence="5">MarR family transcriptional regulator</fullName>
    </submittedName>
</protein>
<dbReference type="PANTHER" id="PTHR42756">
    <property type="entry name" value="TRANSCRIPTIONAL REGULATOR, MARR"/>
    <property type="match status" value="1"/>
</dbReference>
<dbReference type="Gene3D" id="1.10.10.10">
    <property type="entry name" value="Winged helix-like DNA-binding domain superfamily/Winged helix DNA-binding domain"/>
    <property type="match status" value="1"/>
</dbReference>
<reference evidence="6" key="1">
    <citation type="submission" date="2017-04" db="EMBL/GenBank/DDBJ databases">
        <title>Function of individual gut microbiota members based on whole genome sequencing of pure cultures obtained from chicken caecum.</title>
        <authorList>
            <person name="Medvecky M."/>
            <person name="Cejkova D."/>
            <person name="Polansky O."/>
            <person name="Karasova D."/>
            <person name="Kubasova T."/>
            <person name="Cizek A."/>
            <person name="Rychlik I."/>
        </authorList>
    </citation>
    <scope>NUCLEOTIDE SEQUENCE [LARGE SCALE GENOMIC DNA]</scope>
    <source>
        <strain evidence="6">An178</strain>
    </source>
</reference>
<dbReference type="InterPro" id="IPR036388">
    <property type="entry name" value="WH-like_DNA-bd_sf"/>
</dbReference>
<keyword evidence="6" id="KW-1185">Reference proteome</keyword>
<comment type="caution">
    <text evidence="5">The sequence shown here is derived from an EMBL/GenBank/DDBJ whole genome shotgun (WGS) entry which is preliminary data.</text>
</comment>
<dbReference type="PANTHER" id="PTHR42756:SF1">
    <property type="entry name" value="TRANSCRIPTIONAL REPRESSOR OF EMRAB OPERON"/>
    <property type="match status" value="1"/>
</dbReference>
<evidence type="ECO:0000256" key="3">
    <source>
        <dbReference type="ARBA" id="ARBA00023163"/>
    </source>
</evidence>
<keyword evidence="1" id="KW-0805">Transcription regulation</keyword>
<dbReference type="PROSITE" id="PS50995">
    <property type="entry name" value="HTH_MARR_2"/>
    <property type="match status" value="1"/>
</dbReference>
<keyword evidence="3" id="KW-0804">Transcription</keyword>
<dbReference type="GO" id="GO:0003700">
    <property type="term" value="F:DNA-binding transcription factor activity"/>
    <property type="evidence" value="ECO:0007669"/>
    <property type="project" value="InterPro"/>
</dbReference>
<dbReference type="SUPFAM" id="SSF46785">
    <property type="entry name" value="Winged helix' DNA-binding domain"/>
    <property type="match status" value="1"/>
</dbReference>
<feature type="domain" description="HTH marR-type" evidence="4">
    <location>
        <begin position="17"/>
        <end position="151"/>
    </location>
</feature>
<dbReference type="PRINTS" id="PR00598">
    <property type="entry name" value="HTHMARR"/>
</dbReference>
<name>A0A1Y4LKE1_9FIRM</name>
<dbReference type="Pfam" id="PF01047">
    <property type="entry name" value="MarR"/>
    <property type="match status" value="1"/>
</dbReference>
<evidence type="ECO:0000256" key="2">
    <source>
        <dbReference type="ARBA" id="ARBA00023125"/>
    </source>
</evidence>
<organism evidence="5 6">
    <name type="scientific">Faecalitalea cylindroides</name>
    <dbReference type="NCBI Taxonomy" id="39483"/>
    <lineage>
        <taxon>Bacteria</taxon>
        <taxon>Bacillati</taxon>
        <taxon>Bacillota</taxon>
        <taxon>Erysipelotrichia</taxon>
        <taxon>Erysipelotrichales</taxon>
        <taxon>Erysipelotrichaceae</taxon>
        <taxon>Faecalitalea</taxon>
    </lineage>
</organism>
<dbReference type="SMART" id="SM00347">
    <property type="entry name" value="HTH_MARR"/>
    <property type="match status" value="1"/>
</dbReference>
<dbReference type="InterPro" id="IPR000835">
    <property type="entry name" value="HTH_MarR-typ"/>
</dbReference>
<sequence length="164" mass="19086">MTQGEISNKNEKKQKTRHTLNELLVYLFNYILYIEANNLKQKGVELSINEVHILERIEKASSNTMSHLARTLMVTSGTLTTNISRLEKKGYVERYRDENDRRIVRLRNTPKALEVLKIHDEFHENMINKAIGDLGLEENEVLNATLENILEYFSDMYSDQKKGA</sequence>
<dbReference type="AlphaFoldDB" id="A0A1Y4LKE1"/>
<evidence type="ECO:0000313" key="6">
    <source>
        <dbReference type="Proteomes" id="UP000195447"/>
    </source>
</evidence>
<evidence type="ECO:0000313" key="5">
    <source>
        <dbReference type="EMBL" id="OUP57164.1"/>
    </source>
</evidence>
<evidence type="ECO:0000256" key="1">
    <source>
        <dbReference type="ARBA" id="ARBA00023015"/>
    </source>
</evidence>
<gene>
    <name evidence="5" type="ORF">B5F14_09180</name>
</gene>
<proteinExistence type="predicted"/>
<dbReference type="Proteomes" id="UP000195447">
    <property type="component" value="Unassembled WGS sequence"/>
</dbReference>
<accession>A0A1Y4LKE1</accession>
<dbReference type="GO" id="GO:0003677">
    <property type="term" value="F:DNA binding"/>
    <property type="evidence" value="ECO:0007669"/>
    <property type="project" value="UniProtKB-KW"/>
</dbReference>
<evidence type="ECO:0000259" key="4">
    <source>
        <dbReference type="PROSITE" id="PS50995"/>
    </source>
</evidence>
<dbReference type="EMBL" id="NFKM01000022">
    <property type="protein sequence ID" value="OUP57164.1"/>
    <property type="molecule type" value="Genomic_DNA"/>
</dbReference>
<keyword evidence="2" id="KW-0238">DNA-binding</keyword>
<dbReference type="InterPro" id="IPR036390">
    <property type="entry name" value="WH_DNA-bd_sf"/>
</dbReference>